<organism evidence="2 3">
    <name type="scientific">Agarivorans gilvus</name>
    <dbReference type="NCBI Taxonomy" id="680279"/>
    <lineage>
        <taxon>Bacteria</taxon>
        <taxon>Pseudomonadati</taxon>
        <taxon>Pseudomonadota</taxon>
        <taxon>Gammaproteobacteria</taxon>
        <taxon>Alteromonadales</taxon>
        <taxon>Alteromonadaceae</taxon>
        <taxon>Agarivorans</taxon>
    </lineage>
</organism>
<proteinExistence type="predicted"/>
<dbReference type="RefSeq" id="WP_055732982.1">
    <property type="nucleotide sequence ID" value="NZ_BMDY01000011.1"/>
</dbReference>
<comment type="caution">
    <text evidence="2">The sequence shown here is derived from an EMBL/GenBank/DDBJ whole genome shotgun (WGS) entry which is preliminary data.</text>
</comment>
<feature type="signal peptide" evidence="1">
    <location>
        <begin position="1"/>
        <end position="17"/>
    </location>
</feature>
<gene>
    <name evidence="2" type="ORF">GCM10007414_20500</name>
</gene>
<keyword evidence="1" id="KW-0732">Signal</keyword>
<dbReference type="Proteomes" id="UP000651977">
    <property type="component" value="Unassembled WGS sequence"/>
</dbReference>
<evidence type="ECO:0000256" key="1">
    <source>
        <dbReference type="SAM" id="SignalP"/>
    </source>
</evidence>
<evidence type="ECO:0000313" key="3">
    <source>
        <dbReference type="Proteomes" id="UP000651977"/>
    </source>
</evidence>
<evidence type="ECO:0000313" key="2">
    <source>
        <dbReference type="EMBL" id="GGB07078.1"/>
    </source>
</evidence>
<feature type="chain" id="PRO_5047242146" evidence="1">
    <location>
        <begin position="18"/>
        <end position="135"/>
    </location>
</feature>
<reference evidence="3" key="1">
    <citation type="journal article" date="2019" name="Int. J. Syst. Evol. Microbiol.">
        <title>The Global Catalogue of Microorganisms (GCM) 10K type strain sequencing project: providing services to taxonomists for standard genome sequencing and annotation.</title>
        <authorList>
            <consortium name="The Broad Institute Genomics Platform"/>
            <consortium name="The Broad Institute Genome Sequencing Center for Infectious Disease"/>
            <person name="Wu L."/>
            <person name="Ma J."/>
        </authorList>
    </citation>
    <scope>NUCLEOTIDE SEQUENCE [LARGE SCALE GENOMIC DNA]</scope>
    <source>
        <strain evidence="3">CGMCC 1.10131</strain>
    </source>
</reference>
<accession>A0ABQ1I361</accession>
<name>A0ABQ1I361_9ALTE</name>
<dbReference type="EMBL" id="BMDY01000011">
    <property type="protein sequence ID" value="GGB07078.1"/>
    <property type="molecule type" value="Genomic_DNA"/>
</dbReference>
<keyword evidence="3" id="KW-1185">Reference proteome</keyword>
<protein>
    <submittedName>
        <fullName evidence="2">Uncharacterized protein</fullName>
    </submittedName>
</protein>
<sequence>MKKFFVCVMLLTSYTNANEPMLPDLSGDDTCVITSMKKVINTPLKPDCTWSINIDGTLKTKTINGAEIAVLIGKAISKNEQAEWNVENLSHCSLQSIGVKLDKNGSPESVGKPLNGLLICSELHIDTKVYLSYWK</sequence>